<dbReference type="Gene3D" id="3.40.390.10">
    <property type="entry name" value="Collagenase (Catalytic Domain)"/>
    <property type="match status" value="1"/>
</dbReference>
<accession>A0A4R5C1T2</accession>
<evidence type="ECO:0000313" key="3">
    <source>
        <dbReference type="Proteomes" id="UP000294513"/>
    </source>
</evidence>
<keyword evidence="3" id="KW-1185">Reference proteome</keyword>
<proteinExistence type="predicted"/>
<feature type="chain" id="PRO_5020533921" evidence="1">
    <location>
        <begin position="27"/>
        <end position="597"/>
    </location>
</feature>
<sequence>MWRGKASAIGAVVAIVLSLAAVPAQAAPTDATVVPIQVTGDPARRFNLVIMGDGYTAADMPKFRTHLAKHLNDLWTIEPFKSYRSYINVYAVEIPSDESGVSCDPELSSPRHKTPLSMAFWGGCEKEGPQRLLVMDSDASKTYADLVQGTTVKNRQILALANSDTYGGAGGTYATASGGNAMSALIAPHELGHSLGGLDDEYDYYQRGVPGGPYTGPEPGSIHHTLLTEQEMTAQKKKWWRWLGEPSEAGGTIGRYEGGLYSTTGVWRPSRHSMMKSLGYYFDQVARERMTERISAKVNLIQAQSPSDSPVGADRVLWVETMHPTGHQLSTTWTVDGKTVRKQASNLDLSWLHLRPGMHTVKATVTDPTAFVRDPAIRSSAALTQTRTWTVDTRLKTPPANVPVDFTSTTATDQPVGGEGVVYAETTHPVRSVPAVRWELDGKRVRGGDRDIALGRFRLSNGTHRLVARVGSKSRTWTIDARRPTVKYELSKATQSRTRPGSTPEYVFDGPFSMRLTGADDRPGVVVSEFRVDGDGWFNYFGWPTDSTAPFLFTENGTVIDSLTYGKLGKGRHTIEYRAIDPAGNIAKPGRFIVTLR</sequence>
<name>A0A4R5C1T2_9ACTN</name>
<dbReference type="InterPro" id="IPR019026">
    <property type="entry name" value="Peptidase_M64_IgA"/>
</dbReference>
<keyword evidence="1" id="KW-0732">Signal</keyword>
<dbReference type="InterPro" id="IPR024079">
    <property type="entry name" value="MetalloPept_cat_dom_sf"/>
</dbReference>
<dbReference type="GO" id="GO:0008237">
    <property type="term" value="F:metallopeptidase activity"/>
    <property type="evidence" value="ECO:0007669"/>
    <property type="project" value="InterPro"/>
</dbReference>
<evidence type="ECO:0000313" key="2">
    <source>
        <dbReference type="EMBL" id="TDD90754.1"/>
    </source>
</evidence>
<feature type="signal peptide" evidence="1">
    <location>
        <begin position="1"/>
        <end position="26"/>
    </location>
</feature>
<organism evidence="2 3">
    <name type="scientific">Actinomadura rubrisoli</name>
    <dbReference type="NCBI Taxonomy" id="2530368"/>
    <lineage>
        <taxon>Bacteria</taxon>
        <taxon>Bacillati</taxon>
        <taxon>Actinomycetota</taxon>
        <taxon>Actinomycetes</taxon>
        <taxon>Streptosporangiales</taxon>
        <taxon>Thermomonosporaceae</taxon>
        <taxon>Actinomadura</taxon>
    </lineage>
</organism>
<dbReference type="Pfam" id="PF09471">
    <property type="entry name" value="Peptidase_M64"/>
    <property type="match status" value="1"/>
</dbReference>
<comment type="caution">
    <text evidence="2">The sequence shown here is derived from an EMBL/GenBank/DDBJ whole genome shotgun (WGS) entry which is preliminary data.</text>
</comment>
<dbReference type="OrthoDB" id="4523226at2"/>
<dbReference type="AlphaFoldDB" id="A0A4R5C1T2"/>
<dbReference type="RefSeq" id="WP_131892638.1">
    <property type="nucleotide sequence ID" value="NZ_SMKU01000049.1"/>
</dbReference>
<gene>
    <name evidence="2" type="ORF">E1298_12695</name>
</gene>
<evidence type="ECO:0000256" key="1">
    <source>
        <dbReference type="SAM" id="SignalP"/>
    </source>
</evidence>
<dbReference type="Proteomes" id="UP000294513">
    <property type="component" value="Unassembled WGS sequence"/>
</dbReference>
<dbReference type="EMBL" id="SMKU01000049">
    <property type="protein sequence ID" value="TDD90754.1"/>
    <property type="molecule type" value="Genomic_DNA"/>
</dbReference>
<reference evidence="2 3" key="1">
    <citation type="submission" date="2019-03" db="EMBL/GenBank/DDBJ databases">
        <title>Draft genome sequences of novel Actinobacteria.</title>
        <authorList>
            <person name="Sahin N."/>
            <person name="Ay H."/>
            <person name="Saygin H."/>
        </authorList>
    </citation>
    <scope>NUCLEOTIDE SEQUENCE [LARGE SCALE GENOMIC DNA]</scope>
    <source>
        <strain evidence="2 3">H3C3</strain>
    </source>
</reference>
<protein>
    <submittedName>
        <fullName evidence="2">Peptidase</fullName>
    </submittedName>
</protein>